<sequence>MKNPNYYKILKVVSNNCLLVKDGDHEMMIIAKGIGFKRSQGESISKHTAVEKTYQLISDQDFQNQSAQPELIVRKTAEILNIIGEHTEVDGLEDTFKSLSNHISAMLIRIEHGENIRNPFHSETKILYKESYDCSVKIAKDIENKLSIVLPDAEIDFLTLYVHSMQSDQETSYVKHLNAIVYDVVDCLEQTESFQLDRNSLNYARFIIHIKFLIQRVLKQEDFTEIEGIEVIIEQYSQHRELGETILKIIESNLDCSLNHQELAYVMLHLARLNLN</sequence>
<dbReference type="PROSITE" id="PS51372">
    <property type="entry name" value="PRD_2"/>
    <property type="match status" value="2"/>
</dbReference>
<dbReference type="InterPro" id="IPR036634">
    <property type="entry name" value="PRD_sf"/>
</dbReference>
<dbReference type="Proteomes" id="UP000515928">
    <property type="component" value="Chromosome"/>
</dbReference>
<dbReference type="EMBL" id="CP060715">
    <property type="protein sequence ID" value="QNN60226.1"/>
    <property type="molecule type" value="Genomic_DNA"/>
</dbReference>
<dbReference type="AlphaFoldDB" id="A0A7G9RXA1"/>
<protein>
    <submittedName>
        <fullName evidence="3">PRD domain-containing protein</fullName>
    </submittedName>
</protein>
<dbReference type="InterPro" id="IPR036650">
    <property type="entry name" value="CAT_RNA-bd_dom_sf"/>
</dbReference>
<dbReference type="SMART" id="SM01061">
    <property type="entry name" value="CAT_RBD"/>
    <property type="match status" value="1"/>
</dbReference>
<dbReference type="GO" id="GO:0003723">
    <property type="term" value="F:RNA binding"/>
    <property type="evidence" value="ECO:0007669"/>
    <property type="project" value="InterPro"/>
</dbReference>
<dbReference type="KEGG" id="eio:H9L01_07585"/>
<dbReference type="InterPro" id="IPR011608">
    <property type="entry name" value="PRD"/>
</dbReference>
<evidence type="ECO:0000259" key="2">
    <source>
        <dbReference type="PROSITE" id="PS51372"/>
    </source>
</evidence>
<dbReference type="RefSeq" id="WP_187533358.1">
    <property type="nucleotide sequence ID" value="NZ_CBCSHU010000018.1"/>
</dbReference>
<dbReference type="SUPFAM" id="SSF50151">
    <property type="entry name" value="SacY-like RNA-binding domain"/>
    <property type="match status" value="1"/>
</dbReference>
<dbReference type="GO" id="GO:0006355">
    <property type="term" value="P:regulation of DNA-templated transcription"/>
    <property type="evidence" value="ECO:0007669"/>
    <property type="project" value="InterPro"/>
</dbReference>
<feature type="domain" description="PRD" evidence="2">
    <location>
        <begin position="173"/>
        <end position="276"/>
    </location>
</feature>
<dbReference type="Pfam" id="PF00874">
    <property type="entry name" value="PRD"/>
    <property type="match status" value="2"/>
</dbReference>
<reference evidence="3 4" key="1">
    <citation type="submission" date="2020-08" db="EMBL/GenBank/DDBJ databases">
        <title>Genome sequence of Erysipelothrix inopinata DSM 15511T.</title>
        <authorList>
            <person name="Hyun D.-W."/>
            <person name="Bae J.-W."/>
        </authorList>
    </citation>
    <scope>NUCLEOTIDE SEQUENCE [LARGE SCALE GENOMIC DNA]</scope>
    <source>
        <strain evidence="3 4">DSM 15511</strain>
    </source>
</reference>
<dbReference type="InterPro" id="IPR050661">
    <property type="entry name" value="BglG_antiterminators"/>
</dbReference>
<evidence type="ECO:0000313" key="4">
    <source>
        <dbReference type="Proteomes" id="UP000515928"/>
    </source>
</evidence>
<feature type="domain" description="PRD" evidence="2">
    <location>
        <begin position="67"/>
        <end position="172"/>
    </location>
</feature>
<keyword evidence="1" id="KW-0677">Repeat</keyword>
<dbReference type="Gene3D" id="2.30.24.10">
    <property type="entry name" value="CAT RNA-binding domain"/>
    <property type="match status" value="1"/>
</dbReference>
<organism evidence="3 4">
    <name type="scientific">Erysipelothrix inopinata</name>
    <dbReference type="NCBI Taxonomy" id="225084"/>
    <lineage>
        <taxon>Bacteria</taxon>
        <taxon>Bacillati</taxon>
        <taxon>Bacillota</taxon>
        <taxon>Erysipelotrichia</taxon>
        <taxon>Erysipelotrichales</taxon>
        <taxon>Erysipelotrichaceae</taxon>
        <taxon>Erysipelothrix</taxon>
    </lineage>
</organism>
<accession>A0A7G9RXA1</accession>
<dbReference type="PANTHER" id="PTHR30185">
    <property type="entry name" value="CRYPTIC BETA-GLUCOSIDE BGL OPERON ANTITERMINATOR"/>
    <property type="match status" value="1"/>
</dbReference>
<dbReference type="InterPro" id="IPR004341">
    <property type="entry name" value="CAT_RNA-bd_dom"/>
</dbReference>
<proteinExistence type="predicted"/>
<dbReference type="Gene3D" id="1.10.1790.10">
    <property type="entry name" value="PRD domain"/>
    <property type="match status" value="2"/>
</dbReference>
<gene>
    <name evidence="3" type="ORF">H9L01_07585</name>
</gene>
<evidence type="ECO:0000313" key="3">
    <source>
        <dbReference type="EMBL" id="QNN60226.1"/>
    </source>
</evidence>
<evidence type="ECO:0000256" key="1">
    <source>
        <dbReference type="ARBA" id="ARBA00022737"/>
    </source>
</evidence>
<dbReference type="SUPFAM" id="SSF63520">
    <property type="entry name" value="PTS-regulatory domain, PRD"/>
    <property type="match status" value="2"/>
</dbReference>
<keyword evidence="4" id="KW-1185">Reference proteome</keyword>
<dbReference type="PANTHER" id="PTHR30185:SF16">
    <property type="entry name" value="PROTEIN GLCT"/>
    <property type="match status" value="1"/>
</dbReference>
<dbReference type="Pfam" id="PF03123">
    <property type="entry name" value="CAT_RBD"/>
    <property type="match status" value="1"/>
</dbReference>
<name>A0A7G9RXA1_9FIRM</name>